<evidence type="ECO:0000256" key="3">
    <source>
        <dbReference type="ARBA" id="ARBA00022490"/>
    </source>
</evidence>
<dbReference type="Pfam" id="PF18269">
    <property type="entry name" value="T3SS_ATPase_C"/>
    <property type="match status" value="1"/>
</dbReference>
<dbReference type="InterPro" id="IPR003593">
    <property type="entry name" value="AAA+_ATPase"/>
</dbReference>
<dbReference type="GO" id="GO:0030257">
    <property type="term" value="C:type III protein secretion system complex"/>
    <property type="evidence" value="ECO:0007669"/>
    <property type="project" value="InterPro"/>
</dbReference>
<reference evidence="11 12" key="1">
    <citation type="submission" date="2020-08" db="EMBL/GenBank/DDBJ databases">
        <title>Genomic Encyclopedia of Type Strains, Phase IV (KMG-IV): sequencing the most valuable type-strain genomes for metagenomic binning, comparative biology and taxonomic classification.</title>
        <authorList>
            <person name="Goeker M."/>
        </authorList>
    </citation>
    <scope>NUCLEOTIDE SEQUENCE [LARGE SCALE GENOMIC DNA]</scope>
    <source>
        <strain evidence="11 12">DSM 26723</strain>
    </source>
</reference>
<evidence type="ECO:0000256" key="1">
    <source>
        <dbReference type="ARBA" id="ARBA00004496"/>
    </source>
</evidence>
<dbReference type="GO" id="GO:0030254">
    <property type="term" value="P:protein secretion by the type III secretion system"/>
    <property type="evidence" value="ECO:0007669"/>
    <property type="project" value="InterPro"/>
</dbReference>
<dbReference type="InterPro" id="IPR027417">
    <property type="entry name" value="P-loop_NTPase"/>
</dbReference>
<keyword evidence="3" id="KW-0963">Cytoplasm</keyword>
<keyword evidence="12" id="KW-1185">Reference proteome</keyword>
<dbReference type="GO" id="GO:0005737">
    <property type="term" value="C:cytoplasm"/>
    <property type="evidence" value="ECO:0007669"/>
    <property type="project" value="UniProtKB-SubCell"/>
</dbReference>
<keyword evidence="7" id="KW-1278">Translocase</keyword>
<protein>
    <recommendedName>
        <fullName evidence="8">protein-secreting ATPase</fullName>
        <ecNumber evidence="8">7.4.2.8</ecNumber>
    </recommendedName>
</protein>
<comment type="caution">
    <text evidence="11">The sequence shown here is derived from an EMBL/GenBank/DDBJ whole genome shotgun (WGS) entry which is preliminary data.</text>
</comment>
<dbReference type="EMBL" id="JACHHZ010000001">
    <property type="protein sequence ID" value="MBB6091174.1"/>
    <property type="molecule type" value="Genomic_DNA"/>
</dbReference>
<dbReference type="PROSITE" id="PS00152">
    <property type="entry name" value="ATPASE_ALPHA_BETA"/>
    <property type="match status" value="1"/>
</dbReference>
<dbReference type="InterPro" id="IPR020003">
    <property type="entry name" value="ATPase_a/bsu_AS"/>
</dbReference>
<dbReference type="PANTHER" id="PTHR15184">
    <property type="entry name" value="ATP SYNTHASE"/>
    <property type="match status" value="1"/>
</dbReference>
<keyword evidence="6" id="KW-0653">Protein transport</keyword>
<dbReference type="NCBIfam" id="TIGR01026">
    <property type="entry name" value="fliI_yscN"/>
    <property type="match status" value="1"/>
</dbReference>
<proteinExistence type="predicted"/>
<dbReference type="GO" id="GO:0005524">
    <property type="term" value="F:ATP binding"/>
    <property type="evidence" value="ECO:0007669"/>
    <property type="project" value="UniProtKB-KW"/>
</dbReference>
<evidence type="ECO:0000256" key="7">
    <source>
        <dbReference type="ARBA" id="ARBA00022967"/>
    </source>
</evidence>
<evidence type="ECO:0000256" key="6">
    <source>
        <dbReference type="ARBA" id="ARBA00022927"/>
    </source>
</evidence>
<comment type="subcellular location">
    <subcellularLocation>
        <location evidence="1">Cytoplasm</location>
    </subcellularLocation>
</comment>
<evidence type="ECO:0000256" key="9">
    <source>
        <dbReference type="ARBA" id="ARBA00034006"/>
    </source>
</evidence>
<evidence type="ECO:0000256" key="5">
    <source>
        <dbReference type="ARBA" id="ARBA00022840"/>
    </source>
</evidence>
<feature type="domain" description="AAA+ ATPase" evidence="10">
    <location>
        <begin position="156"/>
        <end position="338"/>
    </location>
</feature>
<dbReference type="SMART" id="SM00382">
    <property type="entry name" value="AAA"/>
    <property type="match status" value="1"/>
</dbReference>
<dbReference type="InterPro" id="IPR050053">
    <property type="entry name" value="ATPase_alpha/beta_chains"/>
</dbReference>
<evidence type="ECO:0000313" key="11">
    <source>
        <dbReference type="EMBL" id="MBB6091174.1"/>
    </source>
</evidence>
<evidence type="ECO:0000259" key="10">
    <source>
        <dbReference type="SMART" id="SM00382"/>
    </source>
</evidence>
<keyword evidence="2" id="KW-0813">Transport</keyword>
<dbReference type="CDD" id="cd01136">
    <property type="entry name" value="ATPase_flagellum-secretory_path_III"/>
    <property type="match status" value="1"/>
</dbReference>
<evidence type="ECO:0000256" key="8">
    <source>
        <dbReference type="ARBA" id="ARBA00024382"/>
    </source>
</evidence>
<dbReference type="GO" id="GO:0008564">
    <property type="term" value="F:protein-exporting ATPase activity"/>
    <property type="evidence" value="ECO:0007669"/>
    <property type="project" value="UniProtKB-EC"/>
</dbReference>
<dbReference type="GO" id="GO:0046933">
    <property type="term" value="F:proton-transporting ATP synthase activity, rotational mechanism"/>
    <property type="evidence" value="ECO:0007669"/>
    <property type="project" value="TreeGrafter"/>
</dbReference>
<dbReference type="InterPro" id="IPR040627">
    <property type="entry name" value="T3SS_ATPase_C"/>
</dbReference>
<dbReference type="InterPro" id="IPR000194">
    <property type="entry name" value="ATPase_F1/V1/A1_a/bsu_nucl-bd"/>
</dbReference>
<dbReference type="FunFam" id="3.40.50.12240:FF:000002">
    <property type="entry name" value="Flagellum-specific ATP synthase FliI"/>
    <property type="match status" value="1"/>
</dbReference>
<dbReference type="Pfam" id="PF00006">
    <property type="entry name" value="ATP-synt_ab"/>
    <property type="match status" value="1"/>
</dbReference>
<dbReference type="CDD" id="cd18117">
    <property type="entry name" value="ATP-synt_flagellum-secretory_path_III_N"/>
    <property type="match status" value="1"/>
</dbReference>
<sequence>MSAVQALAEALEKSALVQRIGRIVAVRGHILESIGPSAQIGERCRIDRSSGAPLEAEVAGFADGVTWLTPFAETDGVAPGDRVMAVDAMPSVPVGRELLGRVIDAFGRSVDGGPPLYLREQRPLRAAPPRAMDRKRVAAVFETGVKVIDSMLTLARGQRVGLFAGSGVGKSSLLGMMARSARSSVNVVALIGERSREVREFIEDSLGEQGLRRSVIVVATADEPAVVRTKAAYAATVIAEFFRDAGEDVLLMMDSLTRFAMARREIGLAAGEPPTTRGYTPSTFAELPQLCERSGPGAGAGAITGIYTVLVDGDDLNEPVSDALRATLDGHIVLSRDLANSAQYPAVDVLRSVSRLQTVVAAPDDVACARRLLSTCALFERNRQLIEIGAYKPGVSVALDRAVQAAPRIRTFFSQAQDHQVPRERALAQMRELAAGLGKDDEQ</sequence>
<dbReference type="EC" id="7.4.2.8" evidence="8"/>
<keyword evidence="4" id="KW-0547">Nucleotide-binding</keyword>
<dbReference type="SUPFAM" id="SSF52540">
    <property type="entry name" value="P-loop containing nucleoside triphosphate hydrolases"/>
    <property type="match status" value="1"/>
</dbReference>
<gene>
    <name evidence="11" type="ORF">HNQ60_000020</name>
</gene>
<evidence type="ECO:0000313" key="12">
    <source>
        <dbReference type="Proteomes" id="UP000588068"/>
    </source>
</evidence>
<dbReference type="Proteomes" id="UP000588068">
    <property type="component" value="Unassembled WGS sequence"/>
</dbReference>
<dbReference type="RefSeq" id="WP_184328990.1">
    <property type="nucleotide sequence ID" value="NZ_JACHHZ010000001.1"/>
</dbReference>
<comment type="catalytic activity">
    <reaction evidence="9">
        <text>ATP + H2O + cellular proteinSide 1 = ADP + phosphate + cellular proteinSide 2.</text>
        <dbReference type="EC" id="7.4.2.8"/>
    </reaction>
</comment>
<dbReference type="PANTHER" id="PTHR15184:SF9">
    <property type="entry name" value="SPI-1 TYPE 3 SECRETION SYSTEM ATPASE"/>
    <property type="match status" value="1"/>
</dbReference>
<keyword evidence="5" id="KW-0067">ATP-binding</keyword>
<dbReference type="AlphaFoldDB" id="A0A841HF21"/>
<evidence type="ECO:0000256" key="4">
    <source>
        <dbReference type="ARBA" id="ARBA00022741"/>
    </source>
</evidence>
<organism evidence="11 12">
    <name type="scientific">Povalibacter uvarum</name>
    <dbReference type="NCBI Taxonomy" id="732238"/>
    <lineage>
        <taxon>Bacteria</taxon>
        <taxon>Pseudomonadati</taxon>
        <taxon>Pseudomonadota</taxon>
        <taxon>Gammaproteobacteria</taxon>
        <taxon>Steroidobacterales</taxon>
        <taxon>Steroidobacteraceae</taxon>
        <taxon>Povalibacter</taxon>
    </lineage>
</organism>
<dbReference type="GO" id="GO:0016887">
    <property type="term" value="F:ATP hydrolysis activity"/>
    <property type="evidence" value="ECO:0007669"/>
    <property type="project" value="InterPro"/>
</dbReference>
<name>A0A841HF21_9GAMM</name>
<accession>A0A841HF21</accession>
<evidence type="ECO:0000256" key="2">
    <source>
        <dbReference type="ARBA" id="ARBA00022448"/>
    </source>
</evidence>
<dbReference type="InterPro" id="IPR005714">
    <property type="entry name" value="ATPase_T3SS_FliI/YscN"/>
</dbReference>
<dbReference type="Gene3D" id="3.40.50.12240">
    <property type="match status" value="1"/>
</dbReference>